<evidence type="ECO:0000313" key="2">
    <source>
        <dbReference type="EMBL" id="SES42667.1"/>
    </source>
</evidence>
<feature type="compositionally biased region" description="Acidic residues" evidence="1">
    <location>
        <begin position="62"/>
        <end position="71"/>
    </location>
</feature>
<protein>
    <submittedName>
        <fullName evidence="2">Uncharacterized protein</fullName>
    </submittedName>
</protein>
<evidence type="ECO:0000256" key="1">
    <source>
        <dbReference type="SAM" id="MobiDB-lite"/>
    </source>
</evidence>
<evidence type="ECO:0000313" key="3">
    <source>
        <dbReference type="Proteomes" id="UP000199019"/>
    </source>
</evidence>
<dbReference type="Proteomes" id="UP000199019">
    <property type="component" value="Unassembled WGS sequence"/>
</dbReference>
<reference evidence="3" key="1">
    <citation type="submission" date="2016-10" db="EMBL/GenBank/DDBJ databases">
        <authorList>
            <person name="Varghese N."/>
            <person name="Submissions S."/>
        </authorList>
    </citation>
    <scope>NUCLEOTIDE SEQUENCE [LARGE SCALE GENOMIC DNA]</scope>
    <source>
        <strain evidence="3">CGMCC 1.6963</strain>
    </source>
</reference>
<feature type="region of interest" description="Disordered" evidence="1">
    <location>
        <begin position="1"/>
        <end position="71"/>
    </location>
</feature>
<organism evidence="2 3">
    <name type="scientific">Pedococcus cremeus</name>
    <dbReference type="NCBI Taxonomy" id="587636"/>
    <lineage>
        <taxon>Bacteria</taxon>
        <taxon>Bacillati</taxon>
        <taxon>Actinomycetota</taxon>
        <taxon>Actinomycetes</taxon>
        <taxon>Micrococcales</taxon>
        <taxon>Intrasporangiaceae</taxon>
        <taxon>Pedococcus</taxon>
    </lineage>
</organism>
<feature type="compositionally biased region" description="Basic and acidic residues" evidence="1">
    <location>
        <begin position="43"/>
        <end position="56"/>
    </location>
</feature>
<feature type="compositionally biased region" description="Basic and acidic residues" evidence="1">
    <location>
        <begin position="1"/>
        <end position="33"/>
    </location>
</feature>
<keyword evidence="3" id="KW-1185">Reference proteome</keyword>
<dbReference type="RefSeq" id="WP_143056262.1">
    <property type="nucleotide sequence ID" value="NZ_FOHB01000007.1"/>
</dbReference>
<gene>
    <name evidence="2" type="ORF">SAMN05216199_3522</name>
</gene>
<dbReference type="OrthoDB" id="9997952at2"/>
<accession>A0A1H9X9W8</accession>
<proteinExistence type="predicted"/>
<dbReference type="STRING" id="587636.SAMN05216199_3522"/>
<dbReference type="EMBL" id="FOHB01000007">
    <property type="protein sequence ID" value="SES42667.1"/>
    <property type="molecule type" value="Genomic_DNA"/>
</dbReference>
<dbReference type="AlphaFoldDB" id="A0A1H9X9W8"/>
<name>A0A1H9X9W8_9MICO</name>
<sequence length="71" mass="7915">MSDVNSERIRHEARESVGNRPPREGESRTEAAMRRYLGAEIFDELHRPEKKAEGKAAKPAAEPEEEAGPEG</sequence>